<comment type="caution">
    <text evidence="2">The sequence shown here is derived from an EMBL/GenBank/DDBJ whole genome shotgun (WGS) entry which is preliminary data.</text>
</comment>
<evidence type="ECO:0000313" key="3">
    <source>
        <dbReference type="Proteomes" id="UP000593561"/>
    </source>
</evidence>
<evidence type="ECO:0000256" key="1">
    <source>
        <dbReference type="SAM" id="MobiDB-lite"/>
    </source>
</evidence>
<reference evidence="2 3" key="1">
    <citation type="journal article" date="2019" name="Genome Biol. Evol.">
        <title>Insights into the evolution of the New World diploid cottons (Gossypium, subgenus Houzingenia) based on genome sequencing.</title>
        <authorList>
            <person name="Grover C.E."/>
            <person name="Arick M.A. 2nd"/>
            <person name="Thrash A."/>
            <person name="Conover J.L."/>
            <person name="Sanders W.S."/>
            <person name="Peterson D.G."/>
            <person name="Frelichowski J.E."/>
            <person name="Scheffler J.A."/>
            <person name="Scheffler B.E."/>
            <person name="Wendel J.F."/>
        </authorList>
    </citation>
    <scope>NUCLEOTIDE SEQUENCE [LARGE SCALE GENOMIC DNA]</scope>
    <source>
        <strain evidence="2">27</strain>
        <tissue evidence="2">Leaf</tissue>
    </source>
</reference>
<accession>A0A7J8RL14</accession>
<dbReference type="EMBL" id="JABFAC010000006">
    <property type="protein sequence ID" value="MBA0614549.1"/>
    <property type="molecule type" value="Genomic_DNA"/>
</dbReference>
<feature type="non-terminal residue" evidence="2">
    <location>
        <position position="1"/>
    </location>
</feature>
<feature type="region of interest" description="Disordered" evidence="1">
    <location>
        <begin position="1"/>
        <end position="29"/>
    </location>
</feature>
<proteinExistence type="predicted"/>
<sequence length="125" mass="14242">MDSLSKNSLCQEGGTGNSPMEALIPKKASRTRIDEDEDFDIVDGDIQKSIVNSIPLIEYSNKIHQLLTRDMENTVALKLLGQNIGYFVLHSKIYSIWKPLSLFKLMDIKNGYFLAKFKKKLDCEK</sequence>
<name>A0A7J8RL14_GOSDV</name>
<organism evidence="2 3">
    <name type="scientific">Gossypium davidsonii</name>
    <name type="common">Davidson's cotton</name>
    <name type="synonym">Gossypium klotzschianum subsp. davidsonii</name>
    <dbReference type="NCBI Taxonomy" id="34287"/>
    <lineage>
        <taxon>Eukaryota</taxon>
        <taxon>Viridiplantae</taxon>
        <taxon>Streptophyta</taxon>
        <taxon>Embryophyta</taxon>
        <taxon>Tracheophyta</taxon>
        <taxon>Spermatophyta</taxon>
        <taxon>Magnoliopsida</taxon>
        <taxon>eudicotyledons</taxon>
        <taxon>Gunneridae</taxon>
        <taxon>Pentapetalae</taxon>
        <taxon>rosids</taxon>
        <taxon>malvids</taxon>
        <taxon>Malvales</taxon>
        <taxon>Malvaceae</taxon>
        <taxon>Malvoideae</taxon>
        <taxon>Gossypium</taxon>
    </lineage>
</organism>
<protein>
    <recommendedName>
        <fullName evidence="4">DUF4283 domain-containing protein</fullName>
    </recommendedName>
</protein>
<feature type="compositionally biased region" description="Polar residues" evidence="1">
    <location>
        <begin position="1"/>
        <end position="10"/>
    </location>
</feature>
<evidence type="ECO:0000313" key="2">
    <source>
        <dbReference type="EMBL" id="MBA0614549.1"/>
    </source>
</evidence>
<gene>
    <name evidence="2" type="ORF">Godav_014836</name>
</gene>
<keyword evidence="3" id="KW-1185">Reference proteome</keyword>
<evidence type="ECO:0008006" key="4">
    <source>
        <dbReference type="Google" id="ProtNLM"/>
    </source>
</evidence>
<dbReference type="Proteomes" id="UP000593561">
    <property type="component" value="Unassembled WGS sequence"/>
</dbReference>
<dbReference type="AlphaFoldDB" id="A0A7J8RL14"/>